<name>A0A3F3H8R9_9LACO</name>
<evidence type="ECO:0000313" key="13">
    <source>
        <dbReference type="Proteomes" id="UP000061227"/>
    </source>
</evidence>
<sequence length="404" mass="43709">MFKSLDEAVAAIHSRPKAGKKDSFERMQALLSALNHPEEQMPPAIHITGTNGKGSVATMVSAVAKEAGYRVGSFTSPFIVDFRERFQINGQLIEPIDLVHYANRVQTAIDQVESDSAQRLQPTEFEMVTAIMLVYFVEANLDLAVIEVGIGGRYDSTNVLTTTKVAVITTVALDHQAMLGNTVEEIAAQKAGIIKEGTITILGPNLPAGAQSVIVDQANQQRSPVQVGVVGEFQSGMHGSFQAENTATAVAALRAFNPELADSTIASGLKKAFLPGRFEEVQPGLYLDGAHNQAGLHALHQTIQQEIKGPVTVIIAALADKNVDQAFWELAADKDIRLVFVPFAGLTGRPGLTQAEVVEEMGQQVDWYESLEKALAEQKQRSVVVTGSLYFISDVRRKLCKKKS</sequence>
<feature type="domain" description="Mur ligase C-terminal" evidence="10">
    <location>
        <begin position="276"/>
        <end position="388"/>
    </location>
</feature>
<dbReference type="InterPro" id="IPR036565">
    <property type="entry name" value="Mur-like_cat_sf"/>
</dbReference>
<dbReference type="PANTHER" id="PTHR11136:SF0">
    <property type="entry name" value="DIHYDROFOLATE SYNTHETASE-RELATED"/>
    <property type="match status" value="1"/>
</dbReference>
<dbReference type="InterPro" id="IPR018109">
    <property type="entry name" value="Folylpolyglutamate_synth_CS"/>
</dbReference>
<proteinExistence type="inferred from homology"/>
<dbReference type="GO" id="GO:0005737">
    <property type="term" value="C:cytoplasm"/>
    <property type="evidence" value="ECO:0007669"/>
    <property type="project" value="TreeGrafter"/>
</dbReference>
<organism evidence="12 13">
    <name type="scientific">Fructobacillus pseudoficulneus</name>
    <dbReference type="NCBI Taxonomy" id="220714"/>
    <lineage>
        <taxon>Bacteria</taxon>
        <taxon>Bacillati</taxon>
        <taxon>Bacillota</taxon>
        <taxon>Bacilli</taxon>
        <taxon>Lactobacillales</taxon>
        <taxon>Lactobacillaceae</taxon>
        <taxon>Fructobacillus</taxon>
    </lineage>
</organism>
<dbReference type="GO" id="GO:0046872">
    <property type="term" value="F:metal ion binding"/>
    <property type="evidence" value="ECO:0007669"/>
    <property type="project" value="UniProtKB-KW"/>
</dbReference>
<dbReference type="InterPro" id="IPR013221">
    <property type="entry name" value="Mur_ligase_cen"/>
</dbReference>
<evidence type="ECO:0000256" key="8">
    <source>
        <dbReference type="ARBA" id="ARBA00030592"/>
    </source>
</evidence>
<evidence type="ECO:0000256" key="1">
    <source>
        <dbReference type="ARBA" id="ARBA00008276"/>
    </source>
</evidence>
<gene>
    <name evidence="12" type="ORF">FPFC_031540</name>
</gene>
<keyword evidence="6" id="KW-0067">ATP-binding</keyword>
<evidence type="ECO:0000256" key="9">
    <source>
        <dbReference type="ARBA" id="ARBA00047493"/>
    </source>
</evidence>
<dbReference type="NCBIfam" id="TIGR01499">
    <property type="entry name" value="folC"/>
    <property type="match status" value="1"/>
</dbReference>
<dbReference type="PIRSF" id="PIRSF001563">
    <property type="entry name" value="Folylpolyglu_synth"/>
    <property type="match status" value="1"/>
</dbReference>
<keyword evidence="13" id="KW-1185">Reference proteome</keyword>
<dbReference type="Proteomes" id="UP000061227">
    <property type="component" value="Unassembled WGS sequence"/>
</dbReference>
<accession>A0A3F3H8R9</accession>
<feature type="domain" description="Mur ligase central" evidence="11">
    <location>
        <begin position="47"/>
        <end position="196"/>
    </location>
</feature>
<dbReference type="GO" id="GO:0004326">
    <property type="term" value="F:tetrahydrofolylpolyglutamate synthase activity"/>
    <property type="evidence" value="ECO:0007669"/>
    <property type="project" value="UniProtKB-EC"/>
</dbReference>
<evidence type="ECO:0000313" key="12">
    <source>
        <dbReference type="EMBL" id="GAP02969.1"/>
    </source>
</evidence>
<dbReference type="EC" id="6.3.2.17" evidence="2"/>
<keyword evidence="7" id="KW-0460">Magnesium</keyword>
<dbReference type="InterPro" id="IPR001645">
    <property type="entry name" value="Folylpolyglutamate_synth"/>
</dbReference>
<evidence type="ECO:0000256" key="5">
    <source>
        <dbReference type="ARBA" id="ARBA00022741"/>
    </source>
</evidence>
<dbReference type="SUPFAM" id="SSF53244">
    <property type="entry name" value="MurD-like peptide ligases, peptide-binding domain"/>
    <property type="match status" value="1"/>
</dbReference>
<evidence type="ECO:0000256" key="3">
    <source>
        <dbReference type="ARBA" id="ARBA00022598"/>
    </source>
</evidence>
<dbReference type="Pfam" id="PF08245">
    <property type="entry name" value="Mur_ligase_M"/>
    <property type="match status" value="1"/>
</dbReference>
<dbReference type="Gene3D" id="3.90.190.20">
    <property type="entry name" value="Mur ligase, C-terminal domain"/>
    <property type="match status" value="1"/>
</dbReference>
<dbReference type="GO" id="GO:0005524">
    <property type="term" value="F:ATP binding"/>
    <property type="evidence" value="ECO:0007669"/>
    <property type="project" value="UniProtKB-KW"/>
</dbReference>
<keyword evidence="4" id="KW-0479">Metal-binding</keyword>
<keyword evidence="3" id="KW-0436">Ligase</keyword>
<dbReference type="Pfam" id="PF02875">
    <property type="entry name" value="Mur_ligase_C"/>
    <property type="match status" value="1"/>
</dbReference>
<dbReference type="RefSeq" id="WP_059378174.1">
    <property type="nucleotide sequence ID" value="NZ_DF968065.1"/>
</dbReference>
<comment type="similarity">
    <text evidence="1">Belongs to the folylpolyglutamate synthase family.</text>
</comment>
<protein>
    <recommendedName>
        <fullName evidence="2">tetrahydrofolate synthase</fullName>
        <ecNumber evidence="2">6.3.2.17</ecNumber>
    </recommendedName>
    <alternativeName>
        <fullName evidence="8">Tetrahydrofolylpolyglutamate synthase</fullName>
    </alternativeName>
</protein>
<comment type="catalytic activity">
    <reaction evidence="9">
        <text>(6S)-5,6,7,8-tetrahydrofolyl-(gamma-L-Glu)(n) + L-glutamate + ATP = (6S)-5,6,7,8-tetrahydrofolyl-(gamma-L-Glu)(n+1) + ADP + phosphate + H(+)</text>
        <dbReference type="Rhea" id="RHEA:10580"/>
        <dbReference type="Rhea" id="RHEA-COMP:14738"/>
        <dbReference type="Rhea" id="RHEA-COMP:14740"/>
        <dbReference type="ChEBI" id="CHEBI:15378"/>
        <dbReference type="ChEBI" id="CHEBI:29985"/>
        <dbReference type="ChEBI" id="CHEBI:30616"/>
        <dbReference type="ChEBI" id="CHEBI:43474"/>
        <dbReference type="ChEBI" id="CHEBI:141005"/>
        <dbReference type="ChEBI" id="CHEBI:456216"/>
        <dbReference type="EC" id="6.3.2.17"/>
    </reaction>
</comment>
<evidence type="ECO:0000256" key="2">
    <source>
        <dbReference type="ARBA" id="ARBA00013025"/>
    </source>
</evidence>
<reference evidence="12 13" key="1">
    <citation type="journal article" date="2015" name="BMC Genomics">
        <title>Comparative genomics of Fructobacillus spp. and Leuconostoc spp. reveals niche-specific evolution of Fructobacillus spp.</title>
        <authorList>
            <person name="Endo A."/>
            <person name="Tanizawa Y."/>
            <person name="Tanaka N."/>
            <person name="Maeno S."/>
            <person name="Kumar H."/>
            <person name="Shiwa Y."/>
            <person name="Okada S."/>
            <person name="Yoshikawa H."/>
            <person name="Dicks L."/>
            <person name="Nakagawa J."/>
            <person name="Arita M."/>
        </authorList>
    </citation>
    <scope>NUCLEOTIDE SEQUENCE [LARGE SCALE GENOMIC DNA]</scope>
    <source>
        <strain evidence="12 13">DSM 15468</strain>
    </source>
</reference>
<dbReference type="Gene3D" id="3.40.1190.10">
    <property type="entry name" value="Mur-like, catalytic domain"/>
    <property type="match status" value="1"/>
</dbReference>
<dbReference type="GO" id="GO:0008841">
    <property type="term" value="F:dihydrofolate synthase activity"/>
    <property type="evidence" value="ECO:0007669"/>
    <property type="project" value="TreeGrafter"/>
</dbReference>
<evidence type="ECO:0000259" key="11">
    <source>
        <dbReference type="Pfam" id="PF08245"/>
    </source>
</evidence>
<dbReference type="EMBL" id="DF968065">
    <property type="protein sequence ID" value="GAP02969.1"/>
    <property type="molecule type" value="Genomic_DNA"/>
</dbReference>
<dbReference type="STRING" id="220714.SAMN05660469_1197"/>
<dbReference type="PANTHER" id="PTHR11136">
    <property type="entry name" value="FOLYLPOLYGLUTAMATE SYNTHASE-RELATED"/>
    <property type="match status" value="1"/>
</dbReference>
<dbReference type="AlphaFoldDB" id="A0A3F3H8R9"/>
<dbReference type="InterPro" id="IPR036615">
    <property type="entry name" value="Mur_ligase_C_dom_sf"/>
</dbReference>
<evidence type="ECO:0000256" key="4">
    <source>
        <dbReference type="ARBA" id="ARBA00022723"/>
    </source>
</evidence>
<keyword evidence="5" id="KW-0547">Nucleotide-binding</keyword>
<evidence type="ECO:0000256" key="7">
    <source>
        <dbReference type="ARBA" id="ARBA00022842"/>
    </source>
</evidence>
<evidence type="ECO:0000259" key="10">
    <source>
        <dbReference type="Pfam" id="PF02875"/>
    </source>
</evidence>
<dbReference type="OrthoDB" id="9809356at2"/>
<dbReference type="SUPFAM" id="SSF53623">
    <property type="entry name" value="MurD-like peptide ligases, catalytic domain"/>
    <property type="match status" value="1"/>
</dbReference>
<dbReference type="PROSITE" id="PS01012">
    <property type="entry name" value="FOLYLPOLYGLU_SYNT_2"/>
    <property type="match status" value="1"/>
</dbReference>
<dbReference type="InterPro" id="IPR004101">
    <property type="entry name" value="Mur_ligase_C"/>
</dbReference>
<evidence type="ECO:0000256" key="6">
    <source>
        <dbReference type="ARBA" id="ARBA00022840"/>
    </source>
</evidence>